<feature type="transmembrane region" description="Helical" evidence="1">
    <location>
        <begin position="93"/>
        <end position="113"/>
    </location>
</feature>
<feature type="transmembrane region" description="Helical" evidence="1">
    <location>
        <begin position="21"/>
        <end position="41"/>
    </location>
</feature>
<dbReference type="AlphaFoldDB" id="A0A0R2HMS2"/>
<evidence type="ECO:0000313" key="2">
    <source>
        <dbReference type="EMBL" id="KRN54201.1"/>
    </source>
</evidence>
<keyword evidence="3" id="KW-1185">Reference proteome</keyword>
<dbReference type="GeneID" id="89588777"/>
<keyword evidence="1" id="KW-0812">Transmembrane</keyword>
<protein>
    <submittedName>
        <fullName evidence="2">Uncharacterized protein</fullName>
    </submittedName>
</protein>
<evidence type="ECO:0000313" key="3">
    <source>
        <dbReference type="Proteomes" id="UP000051658"/>
    </source>
</evidence>
<reference evidence="2 3" key="1">
    <citation type="journal article" date="2015" name="Genome Announc.">
        <title>Expanding the biotechnology potential of lactobacilli through comparative genomics of 213 strains and associated genera.</title>
        <authorList>
            <person name="Sun Z."/>
            <person name="Harris H.M."/>
            <person name="McCann A."/>
            <person name="Guo C."/>
            <person name="Argimon S."/>
            <person name="Zhang W."/>
            <person name="Yang X."/>
            <person name="Jeffery I.B."/>
            <person name="Cooney J.C."/>
            <person name="Kagawa T.F."/>
            <person name="Liu W."/>
            <person name="Song Y."/>
            <person name="Salvetti E."/>
            <person name="Wrobel A."/>
            <person name="Rasinkangas P."/>
            <person name="Parkhill J."/>
            <person name="Rea M.C."/>
            <person name="O'Sullivan O."/>
            <person name="Ritari J."/>
            <person name="Douillard F.P."/>
            <person name="Paul Ross R."/>
            <person name="Yang R."/>
            <person name="Briner A.E."/>
            <person name="Felis G.E."/>
            <person name="de Vos W.M."/>
            <person name="Barrangou R."/>
            <person name="Klaenhammer T.R."/>
            <person name="Caufield P.W."/>
            <person name="Cui Y."/>
            <person name="Zhang H."/>
            <person name="O'Toole P.W."/>
        </authorList>
    </citation>
    <scope>NUCLEOTIDE SEQUENCE [LARGE SCALE GENOMIC DNA]</scope>
    <source>
        <strain evidence="2 3">DSM 20623</strain>
    </source>
</reference>
<gene>
    <name evidence="2" type="ORF">IV74_GL001779</name>
</gene>
<keyword evidence="1" id="KW-0472">Membrane</keyword>
<accession>A0A0R2HMS2</accession>
<dbReference type="EMBL" id="JQBS01000035">
    <property type="protein sequence ID" value="KRN54201.1"/>
    <property type="molecule type" value="Genomic_DNA"/>
</dbReference>
<dbReference type="PATRIC" id="fig|1449336.4.peg.1814"/>
<proteinExistence type="predicted"/>
<organism evidence="2 3">
    <name type="scientific">Carnobacterium divergens DSM 20623</name>
    <dbReference type="NCBI Taxonomy" id="1449336"/>
    <lineage>
        <taxon>Bacteria</taxon>
        <taxon>Bacillati</taxon>
        <taxon>Bacillota</taxon>
        <taxon>Bacilli</taxon>
        <taxon>Lactobacillales</taxon>
        <taxon>Carnobacteriaceae</taxon>
        <taxon>Carnobacterium</taxon>
    </lineage>
</organism>
<feature type="transmembrane region" description="Helical" evidence="1">
    <location>
        <begin position="119"/>
        <end position="148"/>
    </location>
</feature>
<comment type="caution">
    <text evidence="2">The sequence shown here is derived from an EMBL/GenBank/DDBJ whole genome shotgun (WGS) entry which is preliminary data.</text>
</comment>
<dbReference type="RefSeq" id="WP_034569955.1">
    <property type="nucleotide sequence ID" value="NZ_JQBS01000035.1"/>
</dbReference>
<name>A0A0R2HMS2_CARDV</name>
<feature type="transmembrane region" description="Helical" evidence="1">
    <location>
        <begin position="160"/>
        <end position="176"/>
    </location>
</feature>
<evidence type="ECO:0000256" key="1">
    <source>
        <dbReference type="SAM" id="Phobius"/>
    </source>
</evidence>
<dbReference type="Proteomes" id="UP000051658">
    <property type="component" value="Unassembled WGS sequence"/>
</dbReference>
<feature type="transmembrane region" description="Helical" evidence="1">
    <location>
        <begin position="61"/>
        <end position="81"/>
    </location>
</feature>
<keyword evidence="1" id="KW-1133">Transmembrane helix</keyword>
<sequence length="178" mass="19802">MENQNKLYNKMEAISKSYFKLIIGGISGVFTSISILFILKWTIKYQETMNSAPPSQPYDKIAIISGSMFLASLLLVQAGFSISVESRGLLSKVNWLGMVAGIVGMVLMIMVMGDAGYSSINWIMLSAMLLITWFVVIMDIYYACIFLFDKFNKLGDTEKLNIIIPVITLIIGAMLGNR</sequence>